<organism evidence="2 3">
    <name type="scientific">Tulasnella calospora MUT 4182</name>
    <dbReference type="NCBI Taxonomy" id="1051891"/>
    <lineage>
        <taxon>Eukaryota</taxon>
        <taxon>Fungi</taxon>
        <taxon>Dikarya</taxon>
        <taxon>Basidiomycota</taxon>
        <taxon>Agaricomycotina</taxon>
        <taxon>Agaricomycetes</taxon>
        <taxon>Cantharellales</taxon>
        <taxon>Tulasnellaceae</taxon>
        <taxon>Tulasnella</taxon>
    </lineage>
</organism>
<keyword evidence="3" id="KW-1185">Reference proteome</keyword>
<dbReference type="HOGENOM" id="CLU_2943563_0_0_1"/>
<reference evidence="2 3" key="1">
    <citation type="submission" date="2014-04" db="EMBL/GenBank/DDBJ databases">
        <authorList>
            <consortium name="DOE Joint Genome Institute"/>
            <person name="Kuo A."/>
            <person name="Girlanda M."/>
            <person name="Perotto S."/>
            <person name="Kohler A."/>
            <person name="Nagy L.G."/>
            <person name="Floudas D."/>
            <person name="Copeland A."/>
            <person name="Barry K.W."/>
            <person name="Cichocki N."/>
            <person name="Veneault-Fourrey C."/>
            <person name="LaButti K."/>
            <person name="Lindquist E.A."/>
            <person name="Lipzen A."/>
            <person name="Lundell T."/>
            <person name="Morin E."/>
            <person name="Murat C."/>
            <person name="Sun H."/>
            <person name="Tunlid A."/>
            <person name="Henrissat B."/>
            <person name="Grigoriev I.V."/>
            <person name="Hibbett D.S."/>
            <person name="Martin F."/>
            <person name="Nordberg H.P."/>
            <person name="Cantor M.N."/>
            <person name="Hua S.X."/>
        </authorList>
    </citation>
    <scope>NUCLEOTIDE SEQUENCE [LARGE SCALE GENOMIC DNA]</scope>
    <source>
        <strain evidence="2 3">MUT 4182</strain>
    </source>
</reference>
<sequence length="60" mass="6673">MGPITHHFSPSFFSYRSHSDLFCIVLQACTPILFVFLSARRCSPIPLSLCLSTSHACLSQ</sequence>
<evidence type="ECO:0000313" key="2">
    <source>
        <dbReference type="EMBL" id="KIO16438.1"/>
    </source>
</evidence>
<feature type="transmembrane region" description="Helical" evidence="1">
    <location>
        <begin position="21"/>
        <end position="39"/>
    </location>
</feature>
<name>A0A0C3K4X6_9AGAM</name>
<evidence type="ECO:0000313" key="3">
    <source>
        <dbReference type="Proteomes" id="UP000054248"/>
    </source>
</evidence>
<proteinExistence type="predicted"/>
<dbReference type="Proteomes" id="UP000054248">
    <property type="component" value="Unassembled WGS sequence"/>
</dbReference>
<evidence type="ECO:0000256" key="1">
    <source>
        <dbReference type="SAM" id="Phobius"/>
    </source>
</evidence>
<protein>
    <submittedName>
        <fullName evidence="2">Uncharacterized protein</fullName>
    </submittedName>
</protein>
<keyword evidence="1" id="KW-0472">Membrane</keyword>
<dbReference type="OrthoDB" id="3269779at2759"/>
<keyword evidence="1" id="KW-0812">Transmembrane</keyword>
<accession>A0A0C3K4X6</accession>
<dbReference type="EMBL" id="KN823565">
    <property type="protein sequence ID" value="KIO16438.1"/>
    <property type="molecule type" value="Genomic_DNA"/>
</dbReference>
<dbReference type="AlphaFoldDB" id="A0A0C3K4X6"/>
<gene>
    <name evidence="2" type="ORF">M407DRAFT_188940</name>
</gene>
<reference evidence="3" key="2">
    <citation type="submission" date="2015-01" db="EMBL/GenBank/DDBJ databases">
        <title>Evolutionary Origins and Diversification of the Mycorrhizal Mutualists.</title>
        <authorList>
            <consortium name="DOE Joint Genome Institute"/>
            <consortium name="Mycorrhizal Genomics Consortium"/>
            <person name="Kohler A."/>
            <person name="Kuo A."/>
            <person name="Nagy L.G."/>
            <person name="Floudas D."/>
            <person name="Copeland A."/>
            <person name="Barry K.W."/>
            <person name="Cichocki N."/>
            <person name="Veneault-Fourrey C."/>
            <person name="LaButti K."/>
            <person name="Lindquist E.A."/>
            <person name="Lipzen A."/>
            <person name="Lundell T."/>
            <person name="Morin E."/>
            <person name="Murat C."/>
            <person name="Riley R."/>
            <person name="Ohm R."/>
            <person name="Sun H."/>
            <person name="Tunlid A."/>
            <person name="Henrissat B."/>
            <person name="Grigoriev I.V."/>
            <person name="Hibbett D.S."/>
            <person name="Martin F."/>
        </authorList>
    </citation>
    <scope>NUCLEOTIDE SEQUENCE [LARGE SCALE GENOMIC DNA]</scope>
    <source>
        <strain evidence="3">MUT 4182</strain>
    </source>
</reference>
<keyword evidence="1" id="KW-1133">Transmembrane helix</keyword>